<keyword evidence="3" id="KW-1185">Reference proteome</keyword>
<dbReference type="AlphaFoldDB" id="A0AAW2H019"/>
<evidence type="ECO:0000313" key="2">
    <source>
        <dbReference type="EMBL" id="KAL0132915.1"/>
    </source>
</evidence>
<proteinExistence type="predicted"/>
<evidence type="ECO:0000313" key="3">
    <source>
        <dbReference type="Proteomes" id="UP001430953"/>
    </source>
</evidence>
<evidence type="ECO:0000256" key="1">
    <source>
        <dbReference type="SAM" id="MobiDB-lite"/>
    </source>
</evidence>
<name>A0AAW2H019_9HYME</name>
<protein>
    <recommendedName>
        <fullName evidence="4">Secreted protein</fullName>
    </recommendedName>
</protein>
<accession>A0AAW2H019</accession>
<sequence length="178" mass="19718">MFPAMFTFGLHRSTAVLLSRDVSTAARGDPSRMTTRLVVAVTAGRSGLPGISAKRMRQSKARKEERNKREKTGKGKKDGGRRRRPKRLRTSVPRPFVAGTHQPCPIHPNTHPFHARAHSRTRTHGRAPSPVSAHPRSNPSHRATHPPPACSSKPTTHTHPSFTLQLPSIVPRPSLWKI</sequence>
<evidence type="ECO:0008006" key="4">
    <source>
        <dbReference type="Google" id="ProtNLM"/>
    </source>
</evidence>
<feature type="compositionally biased region" description="Basic residues" evidence="1">
    <location>
        <begin position="113"/>
        <end position="125"/>
    </location>
</feature>
<dbReference type="Proteomes" id="UP001430953">
    <property type="component" value="Unassembled WGS sequence"/>
</dbReference>
<comment type="caution">
    <text evidence="2">The sequence shown here is derived from an EMBL/GenBank/DDBJ whole genome shotgun (WGS) entry which is preliminary data.</text>
</comment>
<reference evidence="2 3" key="1">
    <citation type="submission" date="2023-03" db="EMBL/GenBank/DDBJ databases">
        <title>High recombination rates correlate with genetic variation in Cardiocondyla obscurior ants.</title>
        <authorList>
            <person name="Errbii M."/>
        </authorList>
    </citation>
    <scope>NUCLEOTIDE SEQUENCE [LARGE SCALE GENOMIC DNA]</scope>
    <source>
        <strain evidence="2">Alpha-2009</strain>
        <tissue evidence="2">Whole body</tissue>
    </source>
</reference>
<feature type="compositionally biased region" description="Basic and acidic residues" evidence="1">
    <location>
        <begin position="61"/>
        <end position="78"/>
    </location>
</feature>
<feature type="compositionally biased region" description="Basic residues" evidence="1">
    <location>
        <begin position="79"/>
        <end position="89"/>
    </location>
</feature>
<dbReference type="EMBL" id="JADYXP020000001">
    <property type="protein sequence ID" value="KAL0132915.1"/>
    <property type="molecule type" value="Genomic_DNA"/>
</dbReference>
<gene>
    <name evidence="2" type="ORF">PUN28_000567</name>
</gene>
<feature type="compositionally biased region" description="Polar residues" evidence="1">
    <location>
        <begin position="152"/>
        <end position="166"/>
    </location>
</feature>
<organism evidence="2 3">
    <name type="scientific">Cardiocondyla obscurior</name>
    <dbReference type="NCBI Taxonomy" id="286306"/>
    <lineage>
        <taxon>Eukaryota</taxon>
        <taxon>Metazoa</taxon>
        <taxon>Ecdysozoa</taxon>
        <taxon>Arthropoda</taxon>
        <taxon>Hexapoda</taxon>
        <taxon>Insecta</taxon>
        <taxon>Pterygota</taxon>
        <taxon>Neoptera</taxon>
        <taxon>Endopterygota</taxon>
        <taxon>Hymenoptera</taxon>
        <taxon>Apocrita</taxon>
        <taxon>Aculeata</taxon>
        <taxon>Formicoidea</taxon>
        <taxon>Formicidae</taxon>
        <taxon>Myrmicinae</taxon>
        <taxon>Cardiocondyla</taxon>
    </lineage>
</organism>
<feature type="region of interest" description="Disordered" evidence="1">
    <location>
        <begin position="48"/>
        <end position="166"/>
    </location>
</feature>